<accession>A0A433DFN4</accession>
<dbReference type="EMBL" id="RBNI01002152">
    <property type="protein sequence ID" value="RUP49595.1"/>
    <property type="molecule type" value="Genomic_DNA"/>
</dbReference>
<keyword evidence="2" id="KW-1185">Reference proteome</keyword>
<organism evidence="1 2">
    <name type="scientific">Jimgerdemannia flammicorona</name>
    <dbReference type="NCBI Taxonomy" id="994334"/>
    <lineage>
        <taxon>Eukaryota</taxon>
        <taxon>Fungi</taxon>
        <taxon>Fungi incertae sedis</taxon>
        <taxon>Mucoromycota</taxon>
        <taxon>Mucoromycotina</taxon>
        <taxon>Endogonomycetes</taxon>
        <taxon>Endogonales</taxon>
        <taxon>Endogonaceae</taxon>
        <taxon>Jimgerdemannia</taxon>
    </lineage>
</organism>
<dbReference type="AlphaFoldDB" id="A0A433DFN4"/>
<dbReference type="Proteomes" id="UP000268093">
    <property type="component" value="Unassembled WGS sequence"/>
</dbReference>
<comment type="caution">
    <text evidence="1">The sequence shown here is derived from an EMBL/GenBank/DDBJ whole genome shotgun (WGS) entry which is preliminary data.</text>
</comment>
<evidence type="ECO:0000313" key="1">
    <source>
        <dbReference type="EMBL" id="RUP49595.1"/>
    </source>
</evidence>
<sequence length="151" mass="16446">MNSEGDLQSQQSCAGITYPLTPNFNPLLSPKLRTCSSFLLFFLSPPWCSGNVLPTSTRPYDAQPACRRCALTTSASVAAPPSSVFRLSTALISAQEQRSPTSFPSAIIISTSFRPQCRRPTQSWNRSHLSTILTSSSTPTFNVIADNQWGD</sequence>
<proteinExistence type="predicted"/>
<protein>
    <submittedName>
        <fullName evidence="1">Uncharacterized protein</fullName>
    </submittedName>
</protein>
<name>A0A433DFN4_9FUNG</name>
<gene>
    <name evidence="1" type="ORF">BC936DRAFT_142083</name>
</gene>
<reference evidence="1 2" key="1">
    <citation type="journal article" date="2018" name="New Phytol.">
        <title>Phylogenomics of Endogonaceae and evolution of mycorrhizas within Mucoromycota.</title>
        <authorList>
            <person name="Chang Y."/>
            <person name="Desiro A."/>
            <person name="Na H."/>
            <person name="Sandor L."/>
            <person name="Lipzen A."/>
            <person name="Clum A."/>
            <person name="Barry K."/>
            <person name="Grigoriev I.V."/>
            <person name="Martin F.M."/>
            <person name="Stajich J.E."/>
            <person name="Smith M.E."/>
            <person name="Bonito G."/>
            <person name="Spatafora J.W."/>
        </authorList>
    </citation>
    <scope>NUCLEOTIDE SEQUENCE [LARGE SCALE GENOMIC DNA]</scope>
    <source>
        <strain evidence="1 2">GMNB39</strain>
    </source>
</reference>
<evidence type="ECO:0000313" key="2">
    <source>
        <dbReference type="Proteomes" id="UP000268093"/>
    </source>
</evidence>